<dbReference type="GO" id="GO:0016757">
    <property type="term" value="F:glycosyltransferase activity"/>
    <property type="evidence" value="ECO:0007669"/>
    <property type="project" value="UniProtKB-KW"/>
</dbReference>
<keyword evidence="4" id="KW-1133">Transmembrane helix</keyword>
<comment type="caution">
    <text evidence="5">The sequence shown here is derived from an EMBL/GenBank/DDBJ whole genome shotgun (WGS) entry which is preliminary data.</text>
</comment>
<dbReference type="AlphaFoldDB" id="A0A9Q0LN29"/>
<dbReference type="InterPro" id="IPR029044">
    <property type="entry name" value="Nucleotide-diphossugar_trans"/>
</dbReference>
<dbReference type="SUPFAM" id="SSF53448">
    <property type="entry name" value="Nucleotide-diphospho-sugar transferases"/>
    <property type="match status" value="1"/>
</dbReference>
<evidence type="ECO:0000313" key="5">
    <source>
        <dbReference type="EMBL" id="KAJ5075550.1"/>
    </source>
</evidence>
<dbReference type="GO" id="GO:0000139">
    <property type="term" value="C:Golgi membrane"/>
    <property type="evidence" value="ECO:0007669"/>
    <property type="project" value="TreeGrafter"/>
</dbReference>
<organism evidence="5 6">
    <name type="scientific">Anaeramoeba ignava</name>
    <name type="common">Anaerobic marine amoeba</name>
    <dbReference type="NCBI Taxonomy" id="1746090"/>
    <lineage>
        <taxon>Eukaryota</taxon>
        <taxon>Metamonada</taxon>
        <taxon>Anaeramoebidae</taxon>
        <taxon>Anaeramoeba</taxon>
    </lineage>
</organism>
<dbReference type="PANTHER" id="PTHR31306">
    <property type="entry name" value="ALPHA-1,6-MANNOSYLTRANSFERASE MNN11-RELATED"/>
    <property type="match status" value="1"/>
</dbReference>
<dbReference type="InterPro" id="IPR008630">
    <property type="entry name" value="Glyco_trans_34"/>
</dbReference>
<dbReference type="Proteomes" id="UP001149090">
    <property type="component" value="Unassembled WGS sequence"/>
</dbReference>
<evidence type="ECO:0000256" key="2">
    <source>
        <dbReference type="ARBA" id="ARBA00022676"/>
    </source>
</evidence>
<evidence type="ECO:0000256" key="4">
    <source>
        <dbReference type="SAM" id="Phobius"/>
    </source>
</evidence>
<gene>
    <name evidence="5" type="ORF">M0811_07120</name>
</gene>
<accession>A0A9Q0LN29</accession>
<dbReference type="OrthoDB" id="205108at2759"/>
<comment type="similarity">
    <text evidence="1">Belongs to the glycosyltransferase 34 family.</text>
</comment>
<dbReference type="GO" id="GO:0006487">
    <property type="term" value="P:protein N-linked glycosylation"/>
    <property type="evidence" value="ECO:0007669"/>
    <property type="project" value="TreeGrafter"/>
</dbReference>
<keyword evidence="6" id="KW-1185">Reference proteome</keyword>
<dbReference type="PANTHER" id="PTHR31306:SF4">
    <property type="entry name" value="ALPHA-1,2-GALACTOSYLTRANSFERASE"/>
    <property type="match status" value="1"/>
</dbReference>
<reference evidence="5" key="1">
    <citation type="submission" date="2022-10" db="EMBL/GenBank/DDBJ databases">
        <title>Novel sulphate-reducing endosymbionts in the free-living metamonad Anaeramoeba.</title>
        <authorList>
            <person name="Jerlstrom-Hultqvist J."/>
            <person name="Cepicka I."/>
            <person name="Gallot-Lavallee L."/>
            <person name="Salas-Leiva D."/>
            <person name="Curtis B.A."/>
            <person name="Zahonova K."/>
            <person name="Pipaliya S."/>
            <person name="Dacks J."/>
            <person name="Roger A.J."/>
        </authorList>
    </citation>
    <scope>NUCLEOTIDE SEQUENCE</scope>
    <source>
        <strain evidence="5">BMAN</strain>
    </source>
</reference>
<dbReference type="Pfam" id="PF05637">
    <property type="entry name" value="Glyco_transf_34"/>
    <property type="match status" value="2"/>
</dbReference>
<keyword evidence="4" id="KW-0472">Membrane</keyword>
<name>A0A9Q0LN29_ANAIG</name>
<evidence type="ECO:0000256" key="1">
    <source>
        <dbReference type="ARBA" id="ARBA00005664"/>
    </source>
</evidence>
<keyword evidence="3" id="KW-0808">Transferase</keyword>
<sequence>MNEINKITVAFLFLSLGIIFVIYETSFHFQNKTKNTKETQEILIKKEMEEKIVYINSNRKLKIAVVAAIISLPYGDISIENFKKYCSLHNYSLHIQTDRKAPERAPHWEKIIAMKEAMMSNNFDYIFWMDADSLFMNMSKKLDDLILDNNFPDMIMTGDMCSCINSGHLLVRNSWWSYKFFDDFWNSYPVPKPNWADQTAMYLLLFGKTPEEIQKMPKMEEELCHETIFNEERMKNCSEAFDEKYRDHIVLVPQRAINSYVPTSAWFREEEVYQPGDFIIHFTAVEKFKKHGLMKEYKDKITF</sequence>
<dbReference type="EMBL" id="JAPDFW010000064">
    <property type="protein sequence ID" value="KAJ5075550.1"/>
    <property type="molecule type" value="Genomic_DNA"/>
</dbReference>
<dbReference type="OMA" id="ELCHETI"/>
<keyword evidence="4" id="KW-0812">Transmembrane</keyword>
<evidence type="ECO:0000313" key="6">
    <source>
        <dbReference type="Proteomes" id="UP001149090"/>
    </source>
</evidence>
<feature type="transmembrane region" description="Helical" evidence="4">
    <location>
        <begin position="7"/>
        <end position="23"/>
    </location>
</feature>
<dbReference type="Gene3D" id="3.90.550.10">
    <property type="entry name" value="Spore Coat Polysaccharide Biosynthesis Protein SpsA, Chain A"/>
    <property type="match status" value="1"/>
</dbReference>
<keyword evidence="2" id="KW-0328">Glycosyltransferase</keyword>
<protein>
    <submittedName>
        <fullName evidence="5">Alpha-16-mannosyltransferase mnn11-related</fullName>
    </submittedName>
</protein>
<proteinExistence type="inferred from homology"/>
<evidence type="ECO:0000256" key="3">
    <source>
        <dbReference type="ARBA" id="ARBA00022679"/>
    </source>
</evidence>